<dbReference type="Gramene" id="C.cajan_10481.t">
    <property type="protein sequence ID" value="C.cajan_10481.t.cds1"/>
    <property type="gene ID" value="C.cajan_10481"/>
</dbReference>
<feature type="non-terminal residue" evidence="1">
    <location>
        <position position="1"/>
    </location>
</feature>
<keyword evidence="2" id="KW-1185">Reference proteome</keyword>
<proteinExistence type="predicted"/>
<organism evidence="1 2">
    <name type="scientific">Cajanus cajan</name>
    <name type="common">Pigeon pea</name>
    <name type="synonym">Cajanus indicus</name>
    <dbReference type="NCBI Taxonomy" id="3821"/>
    <lineage>
        <taxon>Eukaryota</taxon>
        <taxon>Viridiplantae</taxon>
        <taxon>Streptophyta</taxon>
        <taxon>Embryophyta</taxon>
        <taxon>Tracheophyta</taxon>
        <taxon>Spermatophyta</taxon>
        <taxon>Magnoliopsida</taxon>
        <taxon>eudicotyledons</taxon>
        <taxon>Gunneridae</taxon>
        <taxon>Pentapetalae</taxon>
        <taxon>rosids</taxon>
        <taxon>fabids</taxon>
        <taxon>Fabales</taxon>
        <taxon>Fabaceae</taxon>
        <taxon>Papilionoideae</taxon>
        <taxon>50 kb inversion clade</taxon>
        <taxon>NPAAA clade</taxon>
        <taxon>indigoferoid/millettioid clade</taxon>
        <taxon>Phaseoleae</taxon>
        <taxon>Cajanus</taxon>
    </lineage>
</organism>
<evidence type="ECO:0000313" key="2">
    <source>
        <dbReference type="Proteomes" id="UP000075243"/>
    </source>
</evidence>
<reference evidence="1 2" key="1">
    <citation type="journal article" date="2012" name="Nat. Biotechnol.">
        <title>Draft genome sequence of pigeonpea (Cajanus cajan), an orphan legume crop of resource-poor farmers.</title>
        <authorList>
            <person name="Varshney R.K."/>
            <person name="Chen W."/>
            <person name="Li Y."/>
            <person name="Bharti A.K."/>
            <person name="Saxena R.K."/>
            <person name="Schlueter J.A."/>
            <person name="Donoghue M.T."/>
            <person name="Azam S."/>
            <person name="Fan G."/>
            <person name="Whaley A.M."/>
            <person name="Farmer A.D."/>
            <person name="Sheridan J."/>
            <person name="Iwata A."/>
            <person name="Tuteja R."/>
            <person name="Penmetsa R.V."/>
            <person name="Wu W."/>
            <person name="Upadhyaya H.D."/>
            <person name="Yang S.P."/>
            <person name="Shah T."/>
            <person name="Saxena K.B."/>
            <person name="Michael T."/>
            <person name="McCombie W.R."/>
            <person name="Yang B."/>
            <person name="Zhang G."/>
            <person name="Yang H."/>
            <person name="Wang J."/>
            <person name="Spillane C."/>
            <person name="Cook D.R."/>
            <person name="May G.D."/>
            <person name="Xu X."/>
            <person name="Jackson S.A."/>
        </authorList>
    </citation>
    <scope>NUCLEOTIDE SEQUENCE [LARGE SCALE GENOMIC DNA]</scope>
    <source>
        <strain evidence="2">cv. Asha</strain>
    </source>
</reference>
<accession>A0A151TWV5</accession>
<protein>
    <submittedName>
        <fullName evidence="1">Uncharacterized protein</fullName>
    </submittedName>
</protein>
<name>A0A151TWV5_CAJCA</name>
<gene>
    <name evidence="1" type="ORF">KK1_010785</name>
</gene>
<dbReference type="AlphaFoldDB" id="A0A151TWV5"/>
<sequence length="68" mass="7973">WEKLATKKEFGGFKFRSIHAFHIAILGKQAWRLLNNQDSLIISRLYKAKYYLKEGYLTTPLGHNLGFM</sequence>
<dbReference type="EMBL" id="CM003605">
    <property type="protein sequence ID" value="KYP71522.1"/>
    <property type="molecule type" value="Genomic_DNA"/>
</dbReference>
<evidence type="ECO:0000313" key="1">
    <source>
        <dbReference type="EMBL" id="KYP71522.1"/>
    </source>
</evidence>
<dbReference type="Proteomes" id="UP000075243">
    <property type="component" value="Chromosome 3"/>
</dbReference>